<feature type="compositionally biased region" description="Polar residues" evidence="9">
    <location>
        <begin position="37"/>
        <end position="55"/>
    </location>
</feature>
<dbReference type="Pfam" id="PF17677">
    <property type="entry name" value="Glyco_hydro38C2"/>
    <property type="match status" value="1"/>
</dbReference>
<comment type="similarity">
    <text evidence="2">Belongs to the glycosyl hydrolase 38 family.</text>
</comment>
<dbReference type="SUPFAM" id="SSF74650">
    <property type="entry name" value="Galactose mutarotase-like"/>
    <property type="match status" value="1"/>
</dbReference>
<evidence type="ECO:0000256" key="3">
    <source>
        <dbReference type="ARBA" id="ARBA00012752"/>
    </source>
</evidence>
<dbReference type="GO" id="GO:0009313">
    <property type="term" value="P:oligosaccharide catabolic process"/>
    <property type="evidence" value="ECO:0007669"/>
    <property type="project" value="TreeGrafter"/>
</dbReference>
<dbReference type="Gene3D" id="2.70.98.30">
    <property type="entry name" value="Golgi alpha-mannosidase II, domain 4"/>
    <property type="match status" value="1"/>
</dbReference>
<dbReference type="FunFam" id="3.20.110.10:FF:000002">
    <property type="entry name" value="alpha-mannosidase 2C1 isoform X1"/>
    <property type="match status" value="1"/>
</dbReference>
<keyword evidence="6" id="KW-0326">Glycosidase</keyword>
<reference evidence="11 12" key="1">
    <citation type="submission" date="2019-06" db="EMBL/GenBank/DDBJ databases">
        <authorList>
            <person name="Palmer J.M."/>
        </authorList>
    </citation>
    <scope>NUCLEOTIDE SEQUENCE [LARGE SCALE GENOMIC DNA]</scope>
    <source>
        <strain evidence="11 12">TWF106</strain>
    </source>
</reference>
<dbReference type="FunFam" id="2.70.98.30:FF:000001">
    <property type="entry name" value="alpha-mannosidase 2C1 isoform X2"/>
    <property type="match status" value="1"/>
</dbReference>
<dbReference type="InterPro" id="IPR054723">
    <property type="entry name" value="Ams1-like_N"/>
</dbReference>
<protein>
    <recommendedName>
        <fullName evidence="8">Alpha-mannosidase</fullName>
        <ecNumber evidence="3">3.2.1.24</ecNumber>
    </recommendedName>
</protein>
<keyword evidence="4" id="KW-0479">Metal-binding</keyword>
<dbReference type="InterPro" id="IPR028995">
    <property type="entry name" value="Glyco_hydro_57/38_cen_sf"/>
</dbReference>
<comment type="catalytic activity">
    <reaction evidence="1">
        <text>Hydrolysis of terminal, non-reducing alpha-D-mannose residues in alpha-D-mannosides.</text>
        <dbReference type="EC" id="3.2.1.24"/>
    </reaction>
</comment>
<dbReference type="SUPFAM" id="SSF88688">
    <property type="entry name" value="Families 57/38 glycoside transferase middle domain"/>
    <property type="match status" value="1"/>
</dbReference>
<dbReference type="InterPro" id="IPR015341">
    <property type="entry name" value="Glyco_hydro_38_cen"/>
</dbReference>
<evidence type="ECO:0000256" key="1">
    <source>
        <dbReference type="ARBA" id="ARBA00000365"/>
    </source>
</evidence>
<dbReference type="Gene3D" id="3.20.110.10">
    <property type="entry name" value="Glycoside hydrolase 38, N terminal domain"/>
    <property type="match status" value="1"/>
</dbReference>
<dbReference type="CDD" id="cd10812">
    <property type="entry name" value="GH38N_AMII_ScAms1_like"/>
    <property type="match status" value="1"/>
</dbReference>
<evidence type="ECO:0000313" key="11">
    <source>
        <dbReference type="EMBL" id="KAF3216301.1"/>
    </source>
</evidence>
<dbReference type="Pfam" id="PF01074">
    <property type="entry name" value="Glyco_hydro_38N"/>
    <property type="match status" value="1"/>
</dbReference>
<accession>A0A7C8QKJ0</accession>
<dbReference type="SUPFAM" id="SSF88713">
    <property type="entry name" value="Glycoside hydrolase/deacetylase"/>
    <property type="match status" value="1"/>
</dbReference>
<dbReference type="Pfam" id="PF22907">
    <property type="entry name" value="Ams1-like_1st"/>
    <property type="match status" value="1"/>
</dbReference>
<dbReference type="InterPro" id="IPR037094">
    <property type="entry name" value="Glyco_hydro_38_cen_sf"/>
</dbReference>
<dbReference type="AlphaFoldDB" id="A0A7C8QKJ0"/>
<evidence type="ECO:0000313" key="12">
    <source>
        <dbReference type="Proteomes" id="UP000472727"/>
    </source>
</evidence>
<dbReference type="GO" id="GO:0006013">
    <property type="term" value="P:mannose metabolic process"/>
    <property type="evidence" value="ECO:0007669"/>
    <property type="project" value="InterPro"/>
</dbReference>
<dbReference type="PANTHER" id="PTHR46017">
    <property type="entry name" value="ALPHA-MANNOSIDASE 2C1"/>
    <property type="match status" value="1"/>
</dbReference>
<evidence type="ECO:0000256" key="4">
    <source>
        <dbReference type="ARBA" id="ARBA00022723"/>
    </source>
</evidence>
<feature type="compositionally biased region" description="Acidic residues" evidence="9">
    <location>
        <begin position="14"/>
        <end position="23"/>
    </location>
</feature>
<gene>
    <name evidence="11" type="primary">AMS1</name>
    <name evidence="11" type="ORF">TWF106_008477</name>
</gene>
<evidence type="ECO:0000256" key="6">
    <source>
        <dbReference type="ARBA" id="ARBA00023295"/>
    </source>
</evidence>
<dbReference type="GO" id="GO:0004559">
    <property type="term" value="F:alpha-mannosidase activity"/>
    <property type="evidence" value="ECO:0007669"/>
    <property type="project" value="UniProtKB-EC"/>
</dbReference>
<comment type="caution">
    <text evidence="11">The sequence shown here is derived from an EMBL/GenBank/DDBJ whole genome shotgun (WGS) entry which is preliminary data.</text>
</comment>
<evidence type="ECO:0000256" key="9">
    <source>
        <dbReference type="SAM" id="MobiDB-lite"/>
    </source>
</evidence>
<dbReference type="Proteomes" id="UP000472727">
    <property type="component" value="Unassembled WGS sequence"/>
</dbReference>
<dbReference type="Pfam" id="PF07748">
    <property type="entry name" value="Glyco_hydro_38C"/>
    <property type="match status" value="1"/>
</dbReference>
<proteinExistence type="inferred from homology"/>
<evidence type="ECO:0000256" key="5">
    <source>
        <dbReference type="ARBA" id="ARBA00022801"/>
    </source>
</evidence>
<sequence length="1133" mass="129170">MAYNLIYPPNTNNDDNDDNDDIINTDSVDHEAKDQSTLHSSLNPQKSSKLANNSCCGGMGGETRAMSGSSYPVLATQPKGQQIRDIYRDRLRQFTSGGQYQGQSLPDMYDSDREDGHDYVQLEVWSVPGMDRPTFKQATNATYRPGKKGEWFGPSWSTHWFRIHITVPDRMKDKENIEFRWDADCESMVWSADGVPLQGLTGSGERTKWLIPKNWADGQKHLFYVELACNKMFGNTNGIQPPNMNAYFNLHEADIVVPNTEALALYYDFWMIGDAAREFPDGSPEAHEALQIANRIMNCFVPGDQSSITKGRDIAAEYLGKLRDSHKVYETDKKPVVFATGHCHIDTCWLWPWDETKRKVARSWSSQVELMERYPEHRFTCSQAQQYKWLEQYYPPLYQKVKEKVKSGQFHPIGGSWVEHDTNMPSGESLVRQFLLGQRFFESHFGSRCETFWLPDTFGYSAQIPQLCRLAGMSRFFTQKLSWNNINEFPHTTFNWVSLDGTQVLCHMPPSETYTADAHFGDVKRSMSQHKSLDQDNTSLLVFGKGDGGGGPTSEMLEKLRRLRGMSDTIGLLPRVHMGGSVDDFFRALEKRVSEGTNFVTWYGELYFELHRGTYTTQSKTKWHVRKGEFLLHDIEYVATHASLANKDYKYPKQEIDDLWENMCLSHFHDCLPGSSIEMVYQDADKMFDVFFSKGRKLLKDGLKALGVSEDEEQGGRPVSINTHGWERGEIAAIGEKLTFVQHDGFGAGKVVANEEPKVSVKEIETGVFEMKNQRFKIVVKDGLITSLYDIKVGRELIPAGRKANQYVIFDDKPLYWQAWDVEVYHLDQRRELTPGKVTILENSANRAVLLIETKISDSSWIKSRLSLDADILAGASVEDALSLMKVECEVEWHETMKFLKVEFPVDIKNTEASYECQYGIVRRPTHYNTSWDMARFEVCCHKWADLSEYNYGVAILNDCKYGFAVSGNTMRLSLIRAPKAPDAHADMGHHKIRYAIAPHEGPLDHRVIRAGYDLNNPVIVGFTKSEQVAAKGVWLTGDKGVILDHVKRGEDDEEFENTIVKRKGRSVVVRLFDSLGGKSKVGINSSWEVKKVTKCNLLEDDEEEIEVANKDGVWTAEVWVRAFEVGTYRLWL</sequence>
<dbReference type="GO" id="GO:0046872">
    <property type="term" value="F:metal ion binding"/>
    <property type="evidence" value="ECO:0007669"/>
    <property type="project" value="UniProtKB-KW"/>
</dbReference>
<dbReference type="SMART" id="SM00872">
    <property type="entry name" value="Alpha-mann_mid"/>
    <property type="match status" value="1"/>
</dbReference>
<evidence type="ECO:0000256" key="8">
    <source>
        <dbReference type="ARBA" id="ARBA00071615"/>
    </source>
</evidence>
<dbReference type="GO" id="GO:0000329">
    <property type="term" value="C:fungal-type vacuole membrane"/>
    <property type="evidence" value="ECO:0007669"/>
    <property type="project" value="TreeGrafter"/>
</dbReference>
<dbReference type="Gene3D" id="1.20.1270.50">
    <property type="entry name" value="Glycoside hydrolase family 38, central domain"/>
    <property type="match status" value="1"/>
</dbReference>
<dbReference type="EC" id="3.2.1.24" evidence="3"/>
<dbReference type="InterPro" id="IPR011330">
    <property type="entry name" value="Glyco_hydro/deAcase_b/a-brl"/>
</dbReference>
<feature type="domain" description="Glycoside hydrolase family 38 central" evidence="10">
    <location>
        <begin position="609"/>
        <end position="688"/>
    </location>
</feature>
<dbReference type="Pfam" id="PF09261">
    <property type="entry name" value="Alpha-mann_mid"/>
    <property type="match status" value="1"/>
</dbReference>
<evidence type="ECO:0000256" key="2">
    <source>
        <dbReference type="ARBA" id="ARBA00009792"/>
    </source>
</evidence>
<dbReference type="PANTHER" id="PTHR46017:SF1">
    <property type="entry name" value="ALPHA-MANNOSIDASE 2C1"/>
    <property type="match status" value="1"/>
</dbReference>
<keyword evidence="5 11" id="KW-0378">Hydrolase</keyword>
<dbReference type="InterPro" id="IPR027291">
    <property type="entry name" value="Glyco_hydro_38_N_sf"/>
</dbReference>
<feature type="region of interest" description="Disordered" evidence="9">
    <location>
        <begin position="1"/>
        <end position="55"/>
    </location>
</feature>
<name>A0A7C8QKJ0_ORBOL</name>
<dbReference type="InterPro" id="IPR011682">
    <property type="entry name" value="Glyco_hydro_38_C"/>
</dbReference>
<evidence type="ECO:0000259" key="10">
    <source>
        <dbReference type="SMART" id="SM00872"/>
    </source>
</evidence>
<evidence type="ECO:0000256" key="7">
    <source>
        <dbReference type="ARBA" id="ARBA00054985"/>
    </source>
</evidence>
<dbReference type="InterPro" id="IPR000602">
    <property type="entry name" value="Glyco_hydro_38_N"/>
</dbReference>
<dbReference type="InterPro" id="IPR011013">
    <property type="entry name" value="Gal_mutarotase_sf_dom"/>
</dbReference>
<dbReference type="GO" id="GO:0030246">
    <property type="term" value="F:carbohydrate binding"/>
    <property type="evidence" value="ECO:0007669"/>
    <property type="project" value="InterPro"/>
</dbReference>
<comment type="function">
    <text evidence="7">Degrades free oligosaccharides in the vacuole.</text>
</comment>
<organism evidence="11 12">
    <name type="scientific">Orbilia oligospora</name>
    <name type="common">Nematode-trapping fungus</name>
    <name type="synonym">Arthrobotrys oligospora</name>
    <dbReference type="NCBI Taxonomy" id="2813651"/>
    <lineage>
        <taxon>Eukaryota</taxon>
        <taxon>Fungi</taxon>
        <taxon>Dikarya</taxon>
        <taxon>Ascomycota</taxon>
        <taxon>Pezizomycotina</taxon>
        <taxon>Orbiliomycetes</taxon>
        <taxon>Orbiliales</taxon>
        <taxon>Orbiliaceae</taxon>
        <taxon>Orbilia</taxon>
    </lineage>
</organism>
<feature type="compositionally biased region" description="Basic and acidic residues" evidence="9">
    <location>
        <begin position="27"/>
        <end position="36"/>
    </location>
</feature>
<dbReference type="FunFam" id="1.20.1270.50:FF:000004">
    <property type="entry name" value="alpha-mannosidase 2C1 isoform X1"/>
    <property type="match status" value="1"/>
</dbReference>
<dbReference type="InterPro" id="IPR041147">
    <property type="entry name" value="GH38_C"/>
</dbReference>
<dbReference type="EMBL" id="WIWS01000050">
    <property type="protein sequence ID" value="KAF3216301.1"/>
    <property type="molecule type" value="Genomic_DNA"/>
</dbReference>